<sequence length="467" mass="49768">MTSWARALLLVAVLVVMACLVPAATASLHAEETLASQFADFKQRYGRVYKSAAEEAFRLSVFRKNLLDAKLHAAANPHATFGVTPFSDLTREEFRSRHHSGAAHFAAGRKRARVPVDVGVGDAPAAVDWRDRGAVTPVKDQGQCGSCWAFSAIGNVEGQWFLAGNALTSLSEQMLVSCDTMDSGCDGGLMNSAFEWIVEHHNGTVYTEESYRYASGDGIAQPCRTSGRTVGAVITGHVKLPPDEAKMATWLAANGPLAVAVDASSWMFYTGGVLTSCVSNELDHGVLLVGYNDSAAPPYWIVKNSWGTLWGEDGYVRIAKGTNQCLVKEEASSAVVGGPGPAPEPNTTTTTSAPGPSPSHFVQMSCNDAACSEECENVTLPTDQCLLTSSGGSAIVRCEAAALTEEVFFTSENCSGPSMNSSVSLNECHQLAQGSVEFFCGAGSAARLAHVDTYRRYQTHHGRHRRS</sequence>
<dbReference type="Pfam" id="PF00112">
    <property type="entry name" value="Peptidase_C1"/>
    <property type="match status" value="1"/>
</dbReference>
<dbReference type="GO" id="GO:0004197">
    <property type="term" value="F:cysteine-type endopeptidase activity"/>
    <property type="evidence" value="ECO:0007669"/>
    <property type="project" value="InterPro"/>
</dbReference>
<keyword evidence="2" id="KW-0645">Protease</keyword>
<feature type="chain" id="PRO_5018610804" evidence="10">
    <location>
        <begin position="27"/>
        <end position="467"/>
    </location>
</feature>
<evidence type="ECO:0000256" key="7">
    <source>
        <dbReference type="ARBA" id="ARBA00023157"/>
    </source>
</evidence>
<feature type="domain" description="Cathepsin propeptide inhibitor" evidence="12">
    <location>
        <begin position="38"/>
        <end position="94"/>
    </location>
</feature>
<dbReference type="PANTHER" id="PTHR12411">
    <property type="entry name" value="CYSTEINE PROTEASE FAMILY C1-RELATED"/>
    <property type="match status" value="1"/>
</dbReference>
<dbReference type="InterPro" id="IPR000169">
    <property type="entry name" value="Pept_cys_AS"/>
</dbReference>
<evidence type="ECO:0000259" key="11">
    <source>
        <dbReference type="SMART" id="SM00645"/>
    </source>
</evidence>
<evidence type="ECO:0000256" key="9">
    <source>
        <dbReference type="SAM" id="MobiDB-lite"/>
    </source>
</evidence>
<dbReference type="InterPro" id="IPR038765">
    <property type="entry name" value="Papain-like_cys_pep_sf"/>
</dbReference>
<dbReference type="InterPro" id="IPR021981">
    <property type="entry name" value="DUF3586"/>
</dbReference>
<keyword evidence="5" id="KW-0788">Thiol protease</keyword>
<evidence type="ECO:0000256" key="2">
    <source>
        <dbReference type="ARBA" id="ARBA00022670"/>
    </source>
</evidence>
<feature type="region of interest" description="Disordered" evidence="9">
    <location>
        <begin position="333"/>
        <end position="356"/>
    </location>
</feature>
<dbReference type="InterPro" id="IPR000668">
    <property type="entry name" value="Peptidase_C1A_C"/>
</dbReference>
<reference evidence="13" key="1">
    <citation type="journal article" date="2012" name="PLoS ONE">
        <title>Repertoire, Genealogy and Genomic Organization of Cruzipain and Homologous Genes in Trypanosoma cruzi, T. cruzi-Like and Other Trypanosome Species.</title>
        <authorList>
            <person name="Lima L."/>
            <person name="Ortiz P.A."/>
            <person name="da Silva F.M."/>
            <person name="Alves J.M."/>
            <person name="Serrano M.G."/>
            <person name="Cortez A.P."/>
            <person name="Alfieri S.C."/>
            <person name="Buck G.A."/>
            <person name="Teixeira M.M."/>
        </authorList>
    </citation>
    <scope>NUCLEOTIDE SEQUENCE</scope>
    <source>
        <strain evidence="13">TCC 211</strain>
    </source>
</reference>
<dbReference type="Gene3D" id="1.10.287.2250">
    <property type="match status" value="1"/>
</dbReference>
<dbReference type="InterPro" id="IPR025660">
    <property type="entry name" value="Pept_his_AS"/>
</dbReference>
<dbReference type="PROSITE" id="PS00639">
    <property type="entry name" value="THIOL_PROTEASE_HIS"/>
    <property type="match status" value="1"/>
</dbReference>
<proteinExistence type="inferred from homology"/>
<dbReference type="InterPro" id="IPR025661">
    <property type="entry name" value="Pept_asp_AS"/>
</dbReference>
<keyword evidence="8" id="KW-0325">Glycoprotein</keyword>
<evidence type="ECO:0000313" key="13">
    <source>
        <dbReference type="EMBL" id="AFA34858.1"/>
    </source>
</evidence>
<dbReference type="PROSITE" id="PS51257">
    <property type="entry name" value="PROKAR_LIPOPROTEIN"/>
    <property type="match status" value="1"/>
</dbReference>
<dbReference type="Gene3D" id="3.90.70.10">
    <property type="entry name" value="Cysteine proteinases"/>
    <property type="match status" value="1"/>
</dbReference>
<evidence type="ECO:0000256" key="3">
    <source>
        <dbReference type="ARBA" id="ARBA00022729"/>
    </source>
</evidence>
<evidence type="ECO:0000256" key="8">
    <source>
        <dbReference type="ARBA" id="ARBA00023180"/>
    </source>
</evidence>
<dbReference type="Pfam" id="PF12131">
    <property type="entry name" value="DUF3586"/>
    <property type="match status" value="1"/>
</dbReference>
<dbReference type="SMART" id="SM00645">
    <property type="entry name" value="Pept_C1"/>
    <property type="match status" value="1"/>
</dbReference>
<feature type="signal peptide" evidence="10">
    <location>
        <begin position="1"/>
        <end position="26"/>
    </location>
</feature>
<feature type="compositionally biased region" description="Low complexity" evidence="9">
    <location>
        <begin position="345"/>
        <end position="354"/>
    </location>
</feature>
<dbReference type="MEROPS" id="C01.072"/>
<dbReference type="SUPFAM" id="SSF54001">
    <property type="entry name" value="Cysteine proteinases"/>
    <property type="match status" value="1"/>
</dbReference>
<evidence type="ECO:0000256" key="5">
    <source>
        <dbReference type="ARBA" id="ARBA00022807"/>
    </source>
</evidence>
<comment type="similarity">
    <text evidence="1">Belongs to the peptidase C1 family.</text>
</comment>
<keyword evidence="3 10" id="KW-0732">Signal</keyword>
<evidence type="ECO:0000256" key="4">
    <source>
        <dbReference type="ARBA" id="ARBA00022801"/>
    </source>
</evidence>
<accession>J3JZZ3</accession>
<dbReference type="Pfam" id="PF08246">
    <property type="entry name" value="Inhibitor_I29"/>
    <property type="match status" value="1"/>
</dbReference>
<dbReference type="PRINTS" id="PR00705">
    <property type="entry name" value="PAPAIN"/>
</dbReference>
<dbReference type="PROSITE" id="PS00139">
    <property type="entry name" value="THIOL_PROTEASE_CYS"/>
    <property type="match status" value="1"/>
</dbReference>
<dbReference type="PROSITE" id="PS00640">
    <property type="entry name" value="THIOL_PROTEASE_ASN"/>
    <property type="match status" value="1"/>
</dbReference>
<dbReference type="FunFam" id="3.90.70.10:FF:000138">
    <property type="entry name" value="Cruzipain"/>
    <property type="match status" value="1"/>
</dbReference>
<keyword evidence="4" id="KW-0378">Hydrolase</keyword>
<dbReference type="AlphaFoldDB" id="J3JZZ3"/>
<dbReference type="InterPro" id="IPR013128">
    <property type="entry name" value="Peptidase_C1A"/>
</dbReference>
<dbReference type="InterPro" id="IPR013201">
    <property type="entry name" value="Prot_inhib_I29"/>
</dbReference>
<evidence type="ECO:0000256" key="6">
    <source>
        <dbReference type="ARBA" id="ARBA00023145"/>
    </source>
</evidence>
<evidence type="ECO:0000256" key="1">
    <source>
        <dbReference type="ARBA" id="ARBA00008455"/>
    </source>
</evidence>
<dbReference type="GO" id="GO:0006508">
    <property type="term" value="P:proteolysis"/>
    <property type="evidence" value="ECO:0007669"/>
    <property type="project" value="UniProtKB-KW"/>
</dbReference>
<dbReference type="EMBL" id="JF421355">
    <property type="protein sequence ID" value="AFA34858.1"/>
    <property type="molecule type" value="Genomic_DNA"/>
</dbReference>
<protein>
    <submittedName>
        <fullName evidence="13">Cathepsin L-like protein</fullName>
    </submittedName>
</protein>
<organism evidence="13">
    <name type="scientific">Trypanosoma dionisii</name>
    <dbReference type="NCBI Taxonomy" id="78083"/>
    <lineage>
        <taxon>Eukaryota</taxon>
        <taxon>Discoba</taxon>
        <taxon>Euglenozoa</taxon>
        <taxon>Kinetoplastea</taxon>
        <taxon>Metakinetoplastina</taxon>
        <taxon>Trypanosomatida</taxon>
        <taxon>Trypanosomatidae</taxon>
        <taxon>Trypanosoma</taxon>
        <taxon>Schizotrypanum</taxon>
    </lineage>
</organism>
<dbReference type="InterPro" id="IPR039417">
    <property type="entry name" value="Peptidase_C1A_papain-like"/>
</dbReference>
<evidence type="ECO:0000259" key="12">
    <source>
        <dbReference type="SMART" id="SM00848"/>
    </source>
</evidence>
<keyword evidence="6" id="KW-0865">Zymogen</keyword>
<gene>
    <name evidence="13" type="primary">CatL-like</name>
</gene>
<keyword evidence="7" id="KW-1015">Disulfide bond</keyword>
<name>J3JZZ3_9TRYP</name>
<dbReference type="CDD" id="cd02248">
    <property type="entry name" value="Peptidase_C1A"/>
    <property type="match status" value="1"/>
</dbReference>
<feature type="domain" description="Peptidase C1A papain C-terminal" evidence="11">
    <location>
        <begin position="123"/>
        <end position="335"/>
    </location>
</feature>
<dbReference type="SMART" id="SM00848">
    <property type="entry name" value="Inhibitor_I29"/>
    <property type="match status" value="1"/>
</dbReference>
<evidence type="ECO:0000256" key="10">
    <source>
        <dbReference type="SAM" id="SignalP"/>
    </source>
</evidence>